<dbReference type="Proteomes" id="UP001060085">
    <property type="component" value="Linkage Group LG05"/>
</dbReference>
<evidence type="ECO:0000313" key="2">
    <source>
        <dbReference type="Proteomes" id="UP001060085"/>
    </source>
</evidence>
<comment type="caution">
    <text evidence="1">The sequence shown here is derived from an EMBL/GenBank/DDBJ whole genome shotgun (WGS) entry which is preliminary data.</text>
</comment>
<accession>A0ACC0ALC7</accession>
<gene>
    <name evidence="1" type="ORF">M9H77_21091</name>
</gene>
<proteinExistence type="predicted"/>
<organism evidence="1 2">
    <name type="scientific">Catharanthus roseus</name>
    <name type="common">Madagascar periwinkle</name>
    <name type="synonym">Vinca rosea</name>
    <dbReference type="NCBI Taxonomy" id="4058"/>
    <lineage>
        <taxon>Eukaryota</taxon>
        <taxon>Viridiplantae</taxon>
        <taxon>Streptophyta</taxon>
        <taxon>Embryophyta</taxon>
        <taxon>Tracheophyta</taxon>
        <taxon>Spermatophyta</taxon>
        <taxon>Magnoliopsida</taxon>
        <taxon>eudicotyledons</taxon>
        <taxon>Gunneridae</taxon>
        <taxon>Pentapetalae</taxon>
        <taxon>asterids</taxon>
        <taxon>lamiids</taxon>
        <taxon>Gentianales</taxon>
        <taxon>Apocynaceae</taxon>
        <taxon>Rauvolfioideae</taxon>
        <taxon>Vinceae</taxon>
        <taxon>Catharanthinae</taxon>
        <taxon>Catharanthus</taxon>
    </lineage>
</organism>
<keyword evidence="2" id="KW-1185">Reference proteome</keyword>
<protein>
    <submittedName>
        <fullName evidence="1">Uncharacterized protein</fullName>
    </submittedName>
</protein>
<dbReference type="EMBL" id="CM044705">
    <property type="protein sequence ID" value="KAI5661768.1"/>
    <property type="molecule type" value="Genomic_DNA"/>
</dbReference>
<name>A0ACC0ALC7_CATRO</name>
<reference evidence="2" key="1">
    <citation type="journal article" date="2023" name="Nat. Plants">
        <title>Single-cell RNA sequencing provides a high-resolution roadmap for understanding the multicellular compartmentation of specialized metabolism.</title>
        <authorList>
            <person name="Sun S."/>
            <person name="Shen X."/>
            <person name="Li Y."/>
            <person name="Li Y."/>
            <person name="Wang S."/>
            <person name="Li R."/>
            <person name="Zhang H."/>
            <person name="Shen G."/>
            <person name="Guo B."/>
            <person name="Wei J."/>
            <person name="Xu J."/>
            <person name="St-Pierre B."/>
            <person name="Chen S."/>
            <person name="Sun C."/>
        </authorList>
    </citation>
    <scope>NUCLEOTIDE SEQUENCE [LARGE SCALE GENOMIC DNA]</scope>
</reference>
<sequence length="106" mass="12252">MVTILVTDKSDSGNLLLQILNCLWRISCSLCECDCELKYCRKWMMNMMNQLLHNLQKTSKNLKVLKDGNDDEKTIKSRLKESLCSKADSNLLNVSEDVDYEDDVEE</sequence>
<evidence type="ECO:0000313" key="1">
    <source>
        <dbReference type="EMBL" id="KAI5661768.1"/>
    </source>
</evidence>